<evidence type="ECO:0000256" key="1">
    <source>
        <dbReference type="ARBA" id="ARBA00010928"/>
    </source>
</evidence>
<dbReference type="PANTHER" id="PTHR43708">
    <property type="entry name" value="CONSERVED EXPRESSED OXIDOREDUCTASE (EUROFUNG)"/>
    <property type="match status" value="1"/>
</dbReference>
<gene>
    <name evidence="6" type="ORF">P43SY_005578</name>
</gene>
<accession>A0AAD5LL78</accession>
<organism evidence="6 7">
    <name type="scientific">Pythium insidiosum</name>
    <name type="common">Pythiosis disease agent</name>
    <dbReference type="NCBI Taxonomy" id="114742"/>
    <lineage>
        <taxon>Eukaryota</taxon>
        <taxon>Sar</taxon>
        <taxon>Stramenopiles</taxon>
        <taxon>Oomycota</taxon>
        <taxon>Peronosporomycetes</taxon>
        <taxon>Pythiales</taxon>
        <taxon>Pythiaceae</taxon>
        <taxon>Pythium</taxon>
    </lineage>
</organism>
<name>A0AAD5LL78_PYTIN</name>
<sequence>MTTNANTALRVGLVGFGTASSVFHAPLLQSAQGRFVISHVLERSTNKSATALTPAPTVVRSMEEMLAASIDVVVIATPTSVHFDQAKQSLLAGKHVVVDKPLCLTAAQAQELVDLAQAQGVVFTVFHNRRWDSDFLTLRSLLASGKLGEVTHYEAHFDRYRPTLKGYWKEKAAPGGGILYDLGAHLVDQALVLFGTPDDVQADVQIQREGAENDDFFRLELSYNARPSLKVVLTAGMLVKEAGPKLIVEGSKGRLEKFGEDIQEQSLRDGRRPGDDGWGREPASQHATFTHRDTGATETIESVPGSYEVFYANLADAIQHGASRLVDPQEIVAQIRILETAKQSTRRTAA</sequence>
<dbReference type="Pfam" id="PF01408">
    <property type="entry name" value="GFO_IDH_MocA"/>
    <property type="match status" value="1"/>
</dbReference>
<keyword evidence="2" id="KW-0560">Oxidoreductase</keyword>
<dbReference type="InterPro" id="IPR004104">
    <property type="entry name" value="Gfo/Idh/MocA-like_OxRdtase_C"/>
</dbReference>
<dbReference type="SUPFAM" id="SSF51735">
    <property type="entry name" value="NAD(P)-binding Rossmann-fold domains"/>
    <property type="match status" value="1"/>
</dbReference>
<dbReference type="PANTHER" id="PTHR43708:SF5">
    <property type="entry name" value="CONSERVED EXPRESSED OXIDOREDUCTASE (EUROFUNG)-RELATED"/>
    <property type="match status" value="1"/>
</dbReference>
<dbReference type="EMBL" id="JAKCXM010000057">
    <property type="protein sequence ID" value="KAJ0404754.1"/>
    <property type="molecule type" value="Genomic_DNA"/>
</dbReference>
<comment type="caution">
    <text evidence="6">The sequence shown here is derived from an EMBL/GenBank/DDBJ whole genome shotgun (WGS) entry which is preliminary data.</text>
</comment>
<protein>
    <recommendedName>
        <fullName evidence="8">Oxidoreductase</fullName>
    </recommendedName>
</protein>
<feature type="region of interest" description="Disordered" evidence="3">
    <location>
        <begin position="260"/>
        <end position="295"/>
    </location>
</feature>
<dbReference type="InterPro" id="IPR051317">
    <property type="entry name" value="Gfo/Idh/MocA_oxidoreduct"/>
</dbReference>
<dbReference type="Pfam" id="PF02894">
    <property type="entry name" value="GFO_IDH_MocA_C"/>
    <property type="match status" value="1"/>
</dbReference>
<comment type="similarity">
    <text evidence="1">Belongs to the Gfo/Idh/MocA family.</text>
</comment>
<feature type="domain" description="Gfo/Idh/MocA-like oxidoreductase C-terminal" evidence="5">
    <location>
        <begin position="139"/>
        <end position="346"/>
    </location>
</feature>
<dbReference type="Gene3D" id="3.40.50.720">
    <property type="entry name" value="NAD(P)-binding Rossmann-like Domain"/>
    <property type="match status" value="1"/>
</dbReference>
<evidence type="ECO:0000259" key="4">
    <source>
        <dbReference type="Pfam" id="PF01408"/>
    </source>
</evidence>
<evidence type="ECO:0000313" key="7">
    <source>
        <dbReference type="Proteomes" id="UP001209570"/>
    </source>
</evidence>
<evidence type="ECO:0000256" key="3">
    <source>
        <dbReference type="SAM" id="MobiDB-lite"/>
    </source>
</evidence>
<reference evidence="6" key="1">
    <citation type="submission" date="2021-12" db="EMBL/GenBank/DDBJ databases">
        <title>Prjna785345.</title>
        <authorList>
            <person name="Rujirawat T."/>
            <person name="Krajaejun T."/>
        </authorList>
    </citation>
    <scope>NUCLEOTIDE SEQUENCE</scope>
    <source>
        <strain evidence="6">Pi057C3</strain>
    </source>
</reference>
<evidence type="ECO:0000259" key="5">
    <source>
        <dbReference type="Pfam" id="PF02894"/>
    </source>
</evidence>
<feature type="domain" description="Gfo/Idh/MocA-like oxidoreductase N-terminal" evidence="4">
    <location>
        <begin position="9"/>
        <end position="127"/>
    </location>
</feature>
<dbReference type="GO" id="GO:0000166">
    <property type="term" value="F:nucleotide binding"/>
    <property type="evidence" value="ECO:0007669"/>
    <property type="project" value="InterPro"/>
</dbReference>
<evidence type="ECO:0008006" key="8">
    <source>
        <dbReference type="Google" id="ProtNLM"/>
    </source>
</evidence>
<dbReference type="Proteomes" id="UP001209570">
    <property type="component" value="Unassembled WGS sequence"/>
</dbReference>
<proteinExistence type="inferred from homology"/>
<dbReference type="GO" id="GO:0016491">
    <property type="term" value="F:oxidoreductase activity"/>
    <property type="evidence" value="ECO:0007669"/>
    <property type="project" value="UniProtKB-KW"/>
</dbReference>
<keyword evidence="7" id="KW-1185">Reference proteome</keyword>
<feature type="compositionally biased region" description="Basic and acidic residues" evidence="3">
    <location>
        <begin position="260"/>
        <end position="279"/>
    </location>
</feature>
<dbReference type="InterPro" id="IPR000683">
    <property type="entry name" value="Gfo/Idh/MocA-like_OxRdtase_N"/>
</dbReference>
<dbReference type="InterPro" id="IPR036291">
    <property type="entry name" value="NAD(P)-bd_dom_sf"/>
</dbReference>
<dbReference type="AlphaFoldDB" id="A0AAD5LL78"/>
<evidence type="ECO:0000256" key="2">
    <source>
        <dbReference type="ARBA" id="ARBA00023002"/>
    </source>
</evidence>
<evidence type="ECO:0000313" key="6">
    <source>
        <dbReference type="EMBL" id="KAJ0404754.1"/>
    </source>
</evidence>
<dbReference type="Gene3D" id="3.30.360.10">
    <property type="entry name" value="Dihydrodipicolinate Reductase, domain 2"/>
    <property type="match status" value="1"/>
</dbReference>